<organism evidence="2 3">
    <name type="scientific">Dictyobacter formicarum</name>
    <dbReference type="NCBI Taxonomy" id="2778368"/>
    <lineage>
        <taxon>Bacteria</taxon>
        <taxon>Bacillati</taxon>
        <taxon>Chloroflexota</taxon>
        <taxon>Ktedonobacteria</taxon>
        <taxon>Ktedonobacterales</taxon>
        <taxon>Dictyobacteraceae</taxon>
        <taxon>Dictyobacter</taxon>
    </lineage>
</organism>
<keyword evidence="3" id="KW-1185">Reference proteome</keyword>
<keyword evidence="1" id="KW-0472">Membrane</keyword>
<keyword evidence="1" id="KW-1133">Transmembrane helix</keyword>
<dbReference type="Proteomes" id="UP000635565">
    <property type="component" value="Unassembled WGS sequence"/>
</dbReference>
<evidence type="ECO:0000313" key="2">
    <source>
        <dbReference type="EMBL" id="GHO89289.1"/>
    </source>
</evidence>
<evidence type="ECO:0000313" key="3">
    <source>
        <dbReference type="Proteomes" id="UP000635565"/>
    </source>
</evidence>
<protein>
    <recommendedName>
        <fullName evidence="4">YncE family protein</fullName>
    </recommendedName>
</protein>
<comment type="caution">
    <text evidence="2">The sequence shown here is derived from an EMBL/GenBank/DDBJ whole genome shotgun (WGS) entry which is preliminary data.</text>
</comment>
<name>A0ABQ3VUI6_9CHLR</name>
<evidence type="ECO:0000256" key="1">
    <source>
        <dbReference type="SAM" id="Phobius"/>
    </source>
</evidence>
<proteinExistence type="predicted"/>
<feature type="transmembrane region" description="Helical" evidence="1">
    <location>
        <begin position="367"/>
        <end position="390"/>
    </location>
</feature>
<reference evidence="2 3" key="1">
    <citation type="journal article" date="2021" name="Int. J. Syst. Evol. Microbiol.">
        <title>Reticulibacter mediterranei gen. nov., sp. nov., within the new family Reticulibacteraceae fam. nov., and Ktedonospora formicarum gen. nov., sp. nov., Ktedonobacter robiniae sp. nov., Dictyobacter formicarum sp. nov. and Dictyobacter arantiisoli sp. nov., belonging to the class Ktedonobacteria.</title>
        <authorList>
            <person name="Yabe S."/>
            <person name="Zheng Y."/>
            <person name="Wang C.M."/>
            <person name="Sakai Y."/>
            <person name="Abe K."/>
            <person name="Yokota A."/>
            <person name="Donadio S."/>
            <person name="Cavaletti L."/>
            <person name="Monciardini P."/>
        </authorList>
    </citation>
    <scope>NUCLEOTIDE SEQUENCE [LARGE SCALE GENOMIC DNA]</scope>
    <source>
        <strain evidence="2 3">SOSP1-9</strain>
    </source>
</reference>
<evidence type="ECO:0008006" key="4">
    <source>
        <dbReference type="Google" id="ProtNLM"/>
    </source>
</evidence>
<gene>
    <name evidence="2" type="ORF">KSZ_72950</name>
</gene>
<dbReference type="Gene3D" id="2.130.10.10">
    <property type="entry name" value="YVTN repeat-like/Quinoprotein amine dehydrogenase"/>
    <property type="match status" value="1"/>
</dbReference>
<dbReference type="SUPFAM" id="SSF50969">
    <property type="entry name" value="YVTN repeat-like/Quinoprotein amine dehydrogenase"/>
    <property type="match status" value="1"/>
</dbReference>
<dbReference type="PANTHER" id="PTHR47197:SF3">
    <property type="entry name" value="DIHYDRO-HEME D1 DEHYDROGENASE"/>
    <property type="match status" value="1"/>
</dbReference>
<dbReference type="InterPro" id="IPR051200">
    <property type="entry name" value="Host-pathogen_enzymatic-act"/>
</dbReference>
<dbReference type="EMBL" id="BNJJ01000034">
    <property type="protein sequence ID" value="GHO89289.1"/>
    <property type="molecule type" value="Genomic_DNA"/>
</dbReference>
<dbReference type="RefSeq" id="WP_201366816.1">
    <property type="nucleotide sequence ID" value="NZ_BNJJ01000034.1"/>
</dbReference>
<accession>A0ABQ3VUI6</accession>
<dbReference type="InterPro" id="IPR011044">
    <property type="entry name" value="Quino_amine_DH_bsu"/>
</dbReference>
<dbReference type="InterPro" id="IPR015943">
    <property type="entry name" value="WD40/YVTN_repeat-like_dom_sf"/>
</dbReference>
<keyword evidence="1" id="KW-0812">Transmembrane</keyword>
<dbReference type="PANTHER" id="PTHR47197">
    <property type="entry name" value="PROTEIN NIRF"/>
    <property type="match status" value="1"/>
</dbReference>
<sequence>MKQHYTRIFSIDWLLHRKIFLPLACIYGLLLCFLLPAARLSAPARADGGAPNLAYVAGSAAGISVIDVAQKAISRTIAVKSEPHALLLSPDGRYLYVTQPQSGQLMILAAGTGNTICSAALPGQPQFLALDVNTSSLYVAGKGSNQVTTLDTSNCKIKRTFQAQAPITGVALALPQINLADGQDTQLWATTTHGLAIFNTQNGKNLHSISLADEPRALAIPPGRTAYITTEQGNITAIDTNNYQNMTIMASGSYGPMDFDESTGEVYVPDARHNELAVLSPVVVGYSHPHEPERTWNFPSAPVSVAITNDGQLGFVALAGGQVAMLDLPGKQTVVNLHVGGMPRFIITGLYPPLAPINPQEATLSGILITIGAYGLIAVMLIAPTIYFTYRRFGRARKRVREKPMP</sequence>